<evidence type="ECO:0000313" key="2">
    <source>
        <dbReference type="Proteomes" id="UP000048926"/>
    </source>
</evidence>
<dbReference type="EMBL" id="CXST01000001">
    <property type="protein sequence ID" value="CTQ42891.1"/>
    <property type="molecule type" value="Genomic_DNA"/>
</dbReference>
<dbReference type="AlphaFoldDB" id="A0A0M6XYG1"/>
<dbReference type="KEGG" id="lagg:B0E33_23570"/>
<reference evidence="2" key="1">
    <citation type="submission" date="2015-07" db="EMBL/GenBank/DDBJ databases">
        <authorList>
            <person name="Rodrigo-Torres Lidia"/>
            <person name="Arahal R.David."/>
        </authorList>
    </citation>
    <scope>NUCLEOTIDE SEQUENCE [LARGE SCALE GENOMIC DNA]</scope>
    <source>
        <strain evidence="2">CECT 4801</strain>
    </source>
</reference>
<dbReference type="Proteomes" id="UP000048926">
    <property type="component" value="Unassembled WGS sequence"/>
</dbReference>
<keyword evidence="2" id="KW-1185">Reference proteome</keyword>
<evidence type="ECO:0000313" key="1">
    <source>
        <dbReference type="EMBL" id="CTQ42891.1"/>
    </source>
</evidence>
<dbReference type="OrthoDB" id="7907231at2"/>
<accession>A0A0M6XYG1</accession>
<evidence type="ECO:0008006" key="3">
    <source>
        <dbReference type="Google" id="ProtNLM"/>
    </source>
</evidence>
<dbReference type="STRING" id="187304.B0E33_23570"/>
<protein>
    <recommendedName>
        <fullName evidence="3">DUF2267 domain-containing protein</fullName>
    </recommendedName>
</protein>
<dbReference type="RefSeq" id="WP_055656631.1">
    <property type="nucleotide sequence ID" value="NZ_CP045617.1"/>
</dbReference>
<organism evidence="1 2">
    <name type="scientific">Roseibium aggregatum</name>
    <dbReference type="NCBI Taxonomy" id="187304"/>
    <lineage>
        <taxon>Bacteria</taxon>
        <taxon>Pseudomonadati</taxon>
        <taxon>Pseudomonadota</taxon>
        <taxon>Alphaproteobacteria</taxon>
        <taxon>Hyphomicrobiales</taxon>
        <taxon>Stappiaceae</taxon>
        <taxon>Roseibium</taxon>
    </lineage>
</organism>
<name>A0A0M6XYG1_9HYPH</name>
<sequence>MDELIQRIMAAAGIEEDVAKNAIGIILGFLNKEGPEDKMQLIFDALPGAKDLVDARAEAGSGGGFLSGLGSMMGGGMGAMAALNELTNAGLDMDGVQSVVKELVSYAKEKAGDDVVNEVVSQIPGLSQIV</sequence>
<gene>
    <name evidence="1" type="ORF">LAL4801_01328</name>
</gene>
<proteinExistence type="predicted"/>